<reference evidence="1" key="1">
    <citation type="submission" date="2018-02" db="EMBL/GenBank/DDBJ databases">
        <title>Rhizophora mucronata_Transcriptome.</title>
        <authorList>
            <person name="Meera S.P."/>
            <person name="Sreeshan A."/>
            <person name="Augustine A."/>
        </authorList>
    </citation>
    <scope>NUCLEOTIDE SEQUENCE</scope>
    <source>
        <tissue evidence="1">Leaf</tissue>
    </source>
</reference>
<name>A0A2P2J2M0_RHIMU</name>
<organism evidence="1">
    <name type="scientific">Rhizophora mucronata</name>
    <name type="common">Asiatic mangrove</name>
    <dbReference type="NCBI Taxonomy" id="61149"/>
    <lineage>
        <taxon>Eukaryota</taxon>
        <taxon>Viridiplantae</taxon>
        <taxon>Streptophyta</taxon>
        <taxon>Embryophyta</taxon>
        <taxon>Tracheophyta</taxon>
        <taxon>Spermatophyta</taxon>
        <taxon>Magnoliopsida</taxon>
        <taxon>eudicotyledons</taxon>
        <taxon>Gunneridae</taxon>
        <taxon>Pentapetalae</taxon>
        <taxon>rosids</taxon>
        <taxon>fabids</taxon>
        <taxon>Malpighiales</taxon>
        <taxon>Rhizophoraceae</taxon>
        <taxon>Rhizophora</taxon>
    </lineage>
</organism>
<evidence type="ECO:0000313" key="1">
    <source>
        <dbReference type="EMBL" id="MBW87734.1"/>
    </source>
</evidence>
<sequence length="29" mass="3497">MYTTSIEQPFLSLLFINLEPQINFCFLHH</sequence>
<dbReference type="AlphaFoldDB" id="A0A2P2J2M0"/>
<accession>A0A2P2J2M0</accession>
<proteinExistence type="predicted"/>
<protein>
    <submittedName>
        <fullName evidence="1">Uncharacterized protein</fullName>
    </submittedName>
</protein>
<dbReference type="EMBL" id="GGEC01007251">
    <property type="protein sequence ID" value="MBW87734.1"/>
    <property type="molecule type" value="Transcribed_RNA"/>
</dbReference>